<evidence type="ECO:0000313" key="3">
    <source>
        <dbReference type="Proteomes" id="UP001165160"/>
    </source>
</evidence>
<proteinExistence type="predicted"/>
<dbReference type="Gene3D" id="3.30.420.10">
    <property type="entry name" value="Ribonuclease H-like superfamily/Ribonuclease H"/>
    <property type="match status" value="1"/>
</dbReference>
<name>A0A9W7BP40_9STRA</name>
<accession>A0A9W7BP40</accession>
<feature type="region of interest" description="Disordered" evidence="1">
    <location>
        <begin position="1"/>
        <end position="24"/>
    </location>
</feature>
<gene>
    <name evidence="2" type="ORF">TrVE_jg9670</name>
</gene>
<dbReference type="EMBL" id="BRXX01000113">
    <property type="protein sequence ID" value="GMH91162.1"/>
    <property type="molecule type" value="Genomic_DNA"/>
</dbReference>
<reference evidence="3" key="1">
    <citation type="journal article" date="2023" name="Commun. Biol.">
        <title>Genome analysis of Parmales, the sister group of diatoms, reveals the evolutionary specialization of diatoms from phago-mixotrophs to photoautotrophs.</title>
        <authorList>
            <person name="Ban H."/>
            <person name="Sato S."/>
            <person name="Yoshikawa S."/>
            <person name="Yamada K."/>
            <person name="Nakamura Y."/>
            <person name="Ichinomiya M."/>
            <person name="Sato N."/>
            <person name="Blanc-Mathieu R."/>
            <person name="Endo H."/>
            <person name="Kuwata A."/>
            <person name="Ogata H."/>
        </authorList>
    </citation>
    <scope>NUCLEOTIDE SEQUENCE [LARGE SCALE GENOMIC DNA]</scope>
    <source>
        <strain evidence="3">NIES 3699</strain>
    </source>
</reference>
<sequence length="368" mass="39867">MSSFNATAGSKSSKKGPIPPKTSRQCFECKQTLPRLRFSVSQWKRLANKGASCTQCIDKRLGRGSAATNVAPQASSSSSSSSSDLHMIEDLMTSLNVRMHVVENYIYNASDPVSIQKMERSNAAYADLMNDLLLQERPGGSVSFVGVDCEGTDSQKFDHLPNKAGCMMVQIASPNVVVVECITSKRGSGGGKGAGLSHLLRCLLQDPRLTKSFCDQSGDVRALNAEMDLAEVIDLSPPPEYGAGGKVANISDVQTLSSMKGFKQKRAGLAQVISFATCLPFKKQNFKKNAWWRLKTVEEMVNARGFLQYAAADAWGTFLAEFYLRNEVPKKGGGTTLEALTRDIQLVQSGRYVYSSEVGSEGGNKETS</sequence>
<organism evidence="2 3">
    <name type="scientific">Triparma verrucosa</name>
    <dbReference type="NCBI Taxonomy" id="1606542"/>
    <lineage>
        <taxon>Eukaryota</taxon>
        <taxon>Sar</taxon>
        <taxon>Stramenopiles</taxon>
        <taxon>Ochrophyta</taxon>
        <taxon>Bolidophyceae</taxon>
        <taxon>Parmales</taxon>
        <taxon>Triparmaceae</taxon>
        <taxon>Triparma</taxon>
    </lineage>
</organism>
<evidence type="ECO:0000313" key="2">
    <source>
        <dbReference type="EMBL" id="GMH91162.1"/>
    </source>
</evidence>
<dbReference type="InterPro" id="IPR036397">
    <property type="entry name" value="RNaseH_sf"/>
</dbReference>
<dbReference type="Proteomes" id="UP001165160">
    <property type="component" value="Unassembled WGS sequence"/>
</dbReference>
<comment type="caution">
    <text evidence="2">The sequence shown here is derived from an EMBL/GenBank/DDBJ whole genome shotgun (WGS) entry which is preliminary data.</text>
</comment>
<dbReference type="InterPro" id="IPR012337">
    <property type="entry name" value="RNaseH-like_sf"/>
</dbReference>
<dbReference type="GO" id="GO:0003676">
    <property type="term" value="F:nucleic acid binding"/>
    <property type="evidence" value="ECO:0007669"/>
    <property type="project" value="InterPro"/>
</dbReference>
<dbReference type="AlphaFoldDB" id="A0A9W7BP40"/>
<evidence type="ECO:0000256" key="1">
    <source>
        <dbReference type="SAM" id="MobiDB-lite"/>
    </source>
</evidence>
<protein>
    <recommendedName>
        <fullName evidence="4">3'-5' exonuclease domain-containing protein</fullName>
    </recommendedName>
</protein>
<dbReference type="SUPFAM" id="SSF53098">
    <property type="entry name" value="Ribonuclease H-like"/>
    <property type="match status" value="1"/>
</dbReference>
<keyword evidence="3" id="KW-1185">Reference proteome</keyword>
<evidence type="ECO:0008006" key="4">
    <source>
        <dbReference type="Google" id="ProtNLM"/>
    </source>
</evidence>